<dbReference type="InterPro" id="IPR002044">
    <property type="entry name" value="CBM20"/>
</dbReference>
<dbReference type="SMART" id="SM01065">
    <property type="entry name" value="CBM_2"/>
    <property type="match status" value="1"/>
</dbReference>
<dbReference type="VEuPathDB" id="VectorBase:RPRC000045"/>
<evidence type="ECO:0000313" key="1">
    <source>
        <dbReference type="EnsemblMetazoa" id="RPRC000045-PA"/>
    </source>
</evidence>
<dbReference type="Gene3D" id="2.60.40.10">
    <property type="entry name" value="Immunoglobulins"/>
    <property type="match status" value="1"/>
</dbReference>
<protein>
    <submittedName>
        <fullName evidence="1">CBM20 domain-containing protein</fullName>
    </submittedName>
</protein>
<dbReference type="EMBL" id="ACPB03006655">
    <property type="status" value="NOT_ANNOTATED_CDS"/>
    <property type="molecule type" value="Genomic_DNA"/>
</dbReference>
<name>T1H7R6_RHOPR</name>
<dbReference type="OMA" id="CESLGEW"/>
<dbReference type="HOGENOM" id="CLU_1002265_0_0_1"/>
<dbReference type="SUPFAM" id="SSF49452">
    <property type="entry name" value="Starch-binding domain-like"/>
    <property type="match status" value="1"/>
</dbReference>
<dbReference type="InParanoid" id="T1H7R6"/>
<dbReference type="EnsemblMetazoa" id="RPRC000045-RA">
    <property type="protein sequence ID" value="RPRC000045-PA"/>
    <property type="gene ID" value="RPRC000045"/>
</dbReference>
<dbReference type="PROSITE" id="PS51166">
    <property type="entry name" value="CBM20"/>
    <property type="match status" value="1"/>
</dbReference>
<sequence>MMRWWNNEAYMKKKVEATAVEEEEEIAEDDRMTRKWTFSVRADLFPGETLCVTGNCESLGEWKHDRVFVLSKEKDDGNVWSGTTKIPLNQDVHYRYVICMILEPDGHRIIQRHYIVRRWETNRKPRVIPKRALYSAKEENEQEAETMGFYDNKERIDRGWLTTETAIQLKLFNEHLKTWKSKLKGRSLSVKLTPVNLARNSISQEVAQSADDCLSLETMDLTDKVEYWPLTEIADLVEVCFSVCDLLEPLDYLRYSSIFKGILLDLISFLEASFLDRL</sequence>
<reference evidence="1" key="1">
    <citation type="submission" date="2015-05" db="UniProtKB">
        <authorList>
            <consortium name="EnsemblMetazoa"/>
        </authorList>
    </citation>
    <scope>IDENTIFICATION</scope>
</reference>
<dbReference type="InterPro" id="IPR013784">
    <property type="entry name" value="Carb-bd-like_fold"/>
</dbReference>
<dbReference type="InterPro" id="IPR013783">
    <property type="entry name" value="Ig-like_fold"/>
</dbReference>
<dbReference type="STRING" id="13249.T1H7R6"/>
<dbReference type="AlphaFoldDB" id="T1H7R6"/>
<accession>T1H7R6</accession>
<evidence type="ECO:0000313" key="2">
    <source>
        <dbReference type="Proteomes" id="UP000015103"/>
    </source>
</evidence>
<organism evidence="1 2">
    <name type="scientific">Rhodnius prolixus</name>
    <name type="common">Triatomid bug</name>
    <dbReference type="NCBI Taxonomy" id="13249"/>
    <lineage>
        <taxon>Eukaryota</taxon>
        <taxon>Metazoa</taxon>
        <taxon>Ecdysozoa</taxon>
        <taxon>Arthropoda</taxon>
        <taxon>Hexapoda</taxon>
        <taxon>Insecta</taxon>
        <taxon>Pterygota</taxon>
        <taxon>Neoptera</taxon>
        <taxon>Paraneoptera</taxon>
        <taxon>Hemiptera</taxon>
        <taxon>Heteroptera</taxon>
        <taxon>Panheteroptera</taxon>
        <taxon>Cimicomorpha</taxon>
        <taxon>Reduviidae</taxon>
        <taxon>Triatominae</taxon>
        <taxon>Rhodnius</taxon>
    </lineage>
</organism>
<proteinExistence type="predicted"/>
<dbReference type="eggNOG" id="KOG2421">
    <property type="taxonomic scope" value="Eukaryota"/>
</dbReference>
<dbReference type="Proteomes" id="UP000015103">
    <property type="component" value="Unassembled WGS sequence"/>
</dbReference>
<dbReference type="GO" id="GO:2001070">
    <property type="term" value="F:starch binding"/>
    <property type="evidence" value="ECO:0007669"/>
    <property type="project" value="InterPro"/>
</dbReference>
<keyword evidence="2" id="KW-1185">Reference proteome</keyword>
<dbReference type="Pfam" id="PF00686">
    <property type="entry name" value="CBM_20"/>
    <property type="match status" value="1"/>
</dbReference>